<dbReference type="Proteomes" id="UP000321172">
    <property type="component" value="Chromosome"/>
</dbReference>
<dbReference type="PANTHER" id="PTHR42905:SF5">
    <property type="entry name" value="CARBOXYVINYL-CARBOXYPHOSPHONATE PHOSPHORYLMUTASE, CHLOROPLASTIC"/>
    <property type="match status" value="1"/>
</dbReference>
<dbReference type="CDD" id="cd00377">
    <property type="entry name" value="ICL_PEPM"/>
    <property type="match status" value="1"/>
</dbReference>
<sequence>MDRHSALAAAVPGHARGQVLSLPGVWDGLSIRLVEQAGFPAAFLSGGALSMARHGRRDMGLVTMSELAQAVQLIREVSELPLFVDADTGFGNADNAVRTARVLEAAGATAIQLEDQLFPKRCGFLAGKAVIPATEYIDKLKAVLDARRGPMLVIARTDARSIEGFAAALDRACAYAEAGADLVFLEGPETVAEMEATTAALPAVPLVHNLVEGGVSPVSTAAELQALGYAIALHPLVLLHGFIRQGPAHLAVLRQTGSTDSLRDQLADLHEFGTLLTQDTPSP</sequence>
<dbReference type="GO" id="GO:0016833">
    <property type="term" value="F:oxo-acid-lyase activity"/>
    <property type="evidence" value="ECO:0007669"/>
    <property type="project" value="UniProtKB-ARBA"/>
</dbReference>
<keyword evidence="1" id="KW-0456">Lyase</keyword>
<dbReference type="InterPro" id="IPR015813">
    <property type="entry name" value="Pyrv/PenolPyrv_kinase-like_dom"/>
</dbReference>
<dbReference type="InterPro" id="IPR040442">
    <property type="entry name" value="Pyrv_kinase-like_dom_sf"/>
</dbReference>
<evidence type="ECO:0000313" key="2">
    <source>
        <dbReference type="Proteomes" id="UP000321172"/>
    </source>
</evidence>
<gene>
    <name evidence="1" type="ORF">FRF71_10910</name>
</gene>
<protein>
    <submittedName>
        <fullName evidence="1">Isocitrate lyase/PEP mutase family protein</fullName>
    </submittedName>
</protein>
<dbReference type="SUPFAM" id="SSF51621">
    <property type="entry name" value="Phosphoenolpyruvate/pyruvate domain"/>
    <property type="match status" value="1"/>
</dbReference>
<organism evidence="1 2">
    <name type="scientific">Novosphingobium ginsenosidimutans</name>
    <dbReference type="NCBI Taxonomy" id="1176536"/>
    <lineage>
        <taxon>Bacteria</taxon>
        <taxon>Pseudomonadati</taxon>
        <taxon>Pseudomonadota</taxon>
        <taxon>Alphaproteobacteria</taxon>
        <taxon>Sphingomonadales</taxon>
        <taxon>Sphingomonadaceae</taxon>
        <taxon>Novosphingobium</taxon>
    </lineage>
</organism>
<dbReference type="InterPro" id="IPR039556">
    <property type="entry name" value="ICL/PEPM"/>
</dbReference>
<evidence type="ECO:0000313" key="1">
    <source>
        <dbReference type="EMBL" id="QEA16599.1"/>
    </source>
</evidence>
<reference evidence="1 2" key="1">
    <citation type="journal article" date="2013" name="J. Microbiol. Biotechnol.">
        <title>Novosphingobium ginsenosidimutans sp. nov., with the ability to convert ginsenoside.</title>
        <authorList>
            <person name="Kim J.K."/>
            <person name="He D."/>
            <person name="Liu Q.M."/>
            <person name="Park H.Y."/>
            <person name="Jung M.S."/>
            <person name="Yoon M.H."/>
            <person name="Kim S.C."/>
            <person name="Im W.T."/>
        </authorList>
    </citation>
    <scope>NUCLEOTIDE SEQUENCE [LARGE SCALE GENOMIC DNA]</scope>
    <source>
        <strain evidence="1 2">FW-6</strain>
    </source>
</reference>
<dbReference type="EMBL" id="CP042345">
    <property type="protein sequence ID" value="QEA16599.1"/>
    <property type="molecule type" value="Genomic_DNA"/>
</dbReference>
<dbReference type="PANTHER" id="PTHR42905">
    <property type="entry name" value="PHOSPHOENOLPYRUVATE CARBOXYLASE"/>
    <property type="match status" value="1"/>
</dbReference>
<dbReference type="KEGG" id="ngf:FRF71_10910"/>
<name>A0A5B8S4V5_9SPHN</name>
<proteinExistence type="predicted"/>
<dbReference type="Gene3D" id="3.20.20.60">
    <property type="entry name" value="Phosphoenolpyruvate-binding domains"/>
    <property type="match status" value="1"/>
</dbReference>
<accession>A0A5B8S4V5</accession>
<dbReference type="AlphaFoldDB" id="A0A5B8S4V5"/>
<keyword evidence="2" id="KW-1185">Reference proteome</keyword>
<dbReference type="RefSeq" id="WP_147090678.1">
    <property type="nucleotide sequence ID" value="NZ_BAABJD010000005.1"/>
</dbReference>
<dbReference type="OrthoDB" id="9771433at2"/>
<dbReference type="Pfam" id="PF13714">
    <property type="entry name" value="PEP_mutase"/>
    <property type="match status" value="1"/>
</dbReference>